<evidence type="ECO:0000313" key="1">
    <source>
        <dbReference type="EMBL" id="SNX47259.1"/>
    </source>
</evidence>
<dbReference type="AlphaFoldDB" id="A0A240EGE7"/>
<evidence type="ECO:0000313" key="2">
    <source>
        <dbReference type="Proteomes" id="UP000219336"/>
    </source>
</evidence>
<accession>A0A240EGE7</accession>
<organism evidence="1 2">
    <name type="scientific">Vibrio thalassae</name>
    <dbReference type="NCBI Taxonomy" id="1243014"/>
    <lineage>
        <taxon>Bacteria</taxon>
        <taxon>Pseudomonadati</taxon>
        <taxon>Pseudomonadota</taxon>
        <taxon>Gammaproteobacteria</taxon>
        <taxon>Vibrionales</taxon>
        <taxon>Vibrionaceae</taxon>
        <taxon>Vibrio</taxon>
    </lineage>
</organism>
<keyword evidence="2" id="KW-1185">Reference proteome</keyword>
<reference evidence="2" key="1">
    <citation type="submission" date="2016-06" db="EMBL/GenBank/DDBJ databases">
        <authorList>
            <person name="Rodrigo-Torres L."/>
            <person name="Arahal R.D."/>
            <person name="Lucena T."/>
        </authorList>
    </citation>
    <scope>NUCLEOTIDE SEQUENCE [LARGE SCALE GENOMIC DNA]</scope>
    <source>
        <strain evidence="2">CECT8203</strain>
    </source>
</reference>
<protein>
    <submittedName>
        <fullName evidence="1">Uncharacterized protein</fullName>
    </submittedName>
</protein>
<gene>
    <name evidence="1" type="ORF">VTH8203_00860</name>
</gene>
<dbReference type="Proteomes" id="UP000219336">
    <property type="component" value="Unassembled WGS sequence"/>
</dbReference>
<dbReference type="EMBL" id="OANU01000006">
    <property type="protein sequence ID" value="SNX47259.1"/>
    <property type="molecule type" value="Genomic_DNA"/>
</dbReference>
<sequence>MLEQIPLGTCELCVAYTNGQRFMVNNHLKLGIFETCDGQQLDIFQKLAWYNTKQFSREIGITLKFGKLLVTEQGDIAVAREDEVVLELLGGHAAVTFDDYLSKVELTGTYSTINEHIEHGRARIVSFPKTVEMDIY</sequence>
<proteinExistence type="predicted"/>
<name>A0A240EGE7_9VIBR</name>
<dbReference type="RefSeq" id="WP_096992550.1">
    <property type="nucleotide sequence ID" value="NZ_JBHSII010000006.1"/>
</dbReference>